<dbReference type="EMBL" id="MK072383">
    <property type="protein sequence ID" value="AYV82600.1"/>
    <property type="molecule type" value="Genomic_DNA"/>
</dbReference>
<evidence type="ECO:0000313" key="1">
    <source>
        <dbReference type="EMBL" id="AYV82600.1"/>
    </source>
</evidence>
<reference evidence="1" key="1">
    <citation type="submission" date="2018-10" db="EMBL/GenBank/DDBJ databases">
        <title>Hidden diversity of soil giant viruses.</title>
        <authorList>
            <person name="Schulz F."/>
            <person name="Alteio L."/>
            <person name="Goudeau D."/>
            <person name="Ryan E.M."/>
            <person name="Malmstrom R.R."/>
            <person name="Blanchard J."/>
            <person name="Woyke T."/>
        </authorList>
    </citation>
    <scope>NUCLEOTIDE SEQUENCE</scope>
    <source>
        <strain evidence="1">HYV1</strain>
    </source>
</reference>
<organism evidence="1">
    <name type="scientific">Hyperionvirus sp</name>
    <dbReference type="NCBI Taxonomy" id="2487770"/>
    <lineage>
        <taxon>Viruses</taxon>
        <taxon>Varidnaviria</taxon>
        <taxon>Bamfordvirae</taxon>
        <taxon>Nucleocytoviricota</taxon>
        <taxon>Megaviricetes</taxon>
        <taxon>Imitervirales</taxon>
        <taxon>Mimiviridae</taxon>
        <taxon>Klosneuvirinae</taxon>
    </lineage>
</organism>
<gene>
    <name evidence="1" type="ORF">Hyperionvirus1_179</name>
</gene>
<name>A0A3G5A5R8_9VIRU</name>
<sequence length="67" mass="7243">MQCSLAVCKLCLTIIVNGREEHFCVECTKRSCSAHRERLPGGHYTFVATNRALMNCPDCKAAAAAAA</sequence>
<proteinExistence type="predicted"/>
<protein>
    <submittedName>
        <fullName evidence="1">Uncharacterized protein</fullName>
    </submittedName>
</protein>
<accession>A0A3G5A5R8</accession>